<evidence type="ECO:0000259" key="7">
    <source>
        <dbReference type="Pfam" id="PF02931"/>
    </source>
</evidence>
<dbReference type="InterPro" id="IPR038050">
    <property type="entry name" value="Neuro_actylchol_rec"/>
</dbReference>
<feature type="transmembrane region" description="Helical" evidence="5">
    <location>
        <begin position="233"/>
        <end position="253"/>
    </location>
</feature>
<evidence type="ECO:0000313" key="9">
    <source>
        <dbReference type="Proteomes" id="UP000835052"/>
    </source>
</evidence>
<evidence type="ECO:0000256" key="6">
    <source>
        <dbReference type="SAM" id="MobiDB-lite"/>
    </source>
</evidence>
<evidence type="ECO:0000256" key="5">
    <source>
        <dbReference type="RuleBase" id="RU000687"/>
    </source>
</evidence>
<keyword evidence="5" id="KW-0407">Ion channel</keyword>
<keyword evidence="2 5" id="KW-0812">Transmembrane</keyword>
<dbReference type="Pfam" id="PF02931">
    <property type="entry name" value="Neur_chan_LBD"/>
    <property type="match status" value="1"/>
</dbReference>
<dbReference type="SUPFAM" id="SSF63712">
    <property type="entry name" value="Nicotinic receptor ligand binding domain-like"/>
    <property type="match status" value="1"/>
</dbReference>
<dbReference type="Proteomes" id="UP000835052">
    <property type="component" value="Unassembled WGS sequence"/>
</dbReference>
<dbReference type="InterPro" id="IPR036719">
    <property type="entry name" value="Neuro-gated_channel_TM_sf"/>
</dbReference>
<comment type="caution">
    <text evidence="8">The sequence shown here is derived from an EMBL/GenBank/DDBJ whole genome shotgun (WGS) entry which is preliminary data.</text>
</comment>
<dbReference type="GO" id="GO:0004888">
    <property type="term" value="F:transmembrane signaling receptor activity"/>
    <property type="evidence" value="ECO:0007669"/>
    <property type="project" value="InterPro"/>
</dbReference>
<comment type="caution">
    <text evidence="5">Lacks conserved residue(s) required for the propagation of feature annotation.</text>
</comment>
<dbReference type="InterPro" id="IPR006202">
    <property type="entry name" value="Neur_chan_lig-bd"/>
</dbReference>
<dbReference type="SUPFAM" id="SSF90112">
    <property type="entry name" value="Neurotransmitter-gated ion-channel transmembrane pore"/>
    <property type="match status" value="1"/>
</dbReference>
<proteinExistence type="inferred from homology"/>
<evidence type="ECO:0000256" key="4">
    <source>
        <dbReference type="ARBA" id="ARBA00023136"/>
    </source>
</evidence>
<feature type="region of interest" description="Disordered" evidence="6">
    <location>
        <begin position="289"/>
        <end position="319"/>
    </location>
</feature>
<dbReference type="InterPro" id="IPR018000">
    <property type="entry name" value="Neurotransmitter_ion_chnl_CS"/>
</dbReference>
<keyword evidence="5" id="KW-0406">Ion transport</keyword>
<feature type="domain" description="Neurotransmitter-gated ion-channel ligand-binding" evidence="7">
    <location>
        <begin position="3"/>
        <end position="124"/>
    </location>
</feature>
<dbReference type="Gene3D" id="1.20.58.390">
    <property type="entry name" value="Neurotransmitter-gated ion-channel transmembrane domain"/>
    <property type="match status" value="1"/>
</dbReference>
<comment type="similarity">
    <text evidence="5">Belongs to the ligand-gated ion channel (TC 1.A.9) family.</text>
</comment>
<gene>
    <name evidence="8" type="ORF">CAUJ_LOCUS15489</name>
</gene>
<reference evidence="8" key="1">
    <citation type="submission" date="2020-10" db="EMBL/GenBank/DDBJ databases">
        <authorList>
            <person name="Kikuchi T."/>
        </authorList>
    </citation>
    <scope>NUCLEOTIDE SEQUENCE</scope>
    <source>
        <strain evidence="8">NKZ352</strain>
    </source>
</reference>
<dbReference type="Gene3D" id="2.70.170.10">
    <property type="entry name" value="Neurotransmitter-gated ion-channel ligand-binding domain"/>
    <property type="match status" value="1"/>
</dbReference>
<keyword evidence="4 5" id="KW-0472">Membrane</keyword>
<dbReference type="EMBL" id="CAJGYM010000185">
    <property type="protein sequence ID" value="CAD6199587.1"/>
    <property type="molecule type" value="Genomic_DNA"/>
</dbReference>
<dbReference type="GO" id="GO:0016020">
    <property type="term" value="C:membrane"/>
    <property type="evidence" value="ECO:0007669"/>
    <property type="project" value="UniProtKB-SubCell"/>
</dbReference>
<dbReference type="InterPro" id="IPR036734">
    <property type="entry name" value="Neur_chan_lig-bd_sf"/>
</dbReference>
<dbReference type="AlphaFoldDB" id="A0A8S1I050"/>
<evidence type="ECO:0000313" key="8">
    <source>
        <dbReference type="EMBL" id="CAD6199587.1"/>
    </source>
</evidence>
<keyword evidence="5" id="KW-0813">Transport</keyword>
<keyword evidence="9" id="KW-1185">Reference proteome</keyword>
<feature type="transmembrane region" description="Helical" evidence="5">
    <location>
        <begin position="202"/>
        <end position="221"/>
    </location>
</feature>
<comment type="subcellular location">
    <subcellularLocation>
        <location evidence="1">Membrane</location>
        <topology evidence="1">Multi-pass membrane protein</topology>
    </subcellularLocation>
</comment>
<dbReference type="PRINTS" id="PR00252">
    <property type="entry name" value="NRIONCHANNEL"/>
</dbReference>
<dbReference type="CDD" id="cd18989">
    <property type="entry name" value="LGIC_ECD_cation"/>
    <property type="match status" value="1"/>
</dbReference>
<dbReference type="PROSITE" id="PS00236">
    <property type="entry name" value="NEUROTR_ION_CHANNEL"/>
    <property type="match status" value="1"/>
</dbReference>
<keyword evidence="3 5" id="KW-1133">Transmembrane helix</keyword>
<dbReference type="PANTHER" id="PTHR18945">
    <property type="entry name" value="NEUROTRANSMITTER GATED ION CHANNEL"/>
    <property type="match status" value="1"/>
</dbReference>
<dbReference type="GO" id="GO:0005230">
    <property type="term" value="F:extracellular ligand-gated monoatomic ion channel activity"/>
    <property type="evidence" value="ECO:0007669"/>
    <property type="project" value="InterPro"/>
</dbReference>
<feature type="transmembrane region" description="Helical" evidence="5">
    <location>
        <begin position="170"/>
        <end position="190"/>
    </location>
</feature>
<organism evidence="8 9">
    <name type="scientific">Caenorhabditis auriculariae</name>
    <dbReference type="NCBI Taxonomy" id="2777116"/>
    <lineage>
        <taxon>Eukaryota</taxon>
        <taxon>Metazoa</taxon>
        <taxon>Ecdysozoa</taxon>
        <taxon>Nematoda</taxon>
        <taxon>Chromadorea</taxon>
        <taxon>Rhabditida</taxon>
        <taxon>Rhabditina</taxon>
        <taxon>Rhabditomorpha</taxon>
        <taxon>Rhabditoidea</taxon>
        <taxon>Rhabditidae</taxon>
        <taxon>Peloderinae</taxon>
        <taxon>Caenorhabditis</taxon>
    </lineage>
</organism>
<evidence type="ECO:0000256" key="2">
    <source>
        <dbReference type="ARBA" id="ARBA00022692"/>
    </source>
</evidence>
<accession>A0A8S1I050</accession>
<dbReference type="OrthoDB" id="5865219at2759"/>
<protein>
    <recommendedName>
        <fullName evidence="7">Neurotransmitter-gated ion-channel ligand-binding domain-containing protein</fullName>
    </recommendedName>
</protein>
<evidence type="ECO:0000256" key="1">
    <source>
        <dbReference type="ARBA" id="ARBA00004141"/>
    </source>
</evidence>
<evidence type="ECO:0000256" key="3">
    <source>
        <dbReference type="ARBA" id="ARBA00022989"/>
    </source>
</evidence>
<dbReference type="InterPro" id="IPR006201">
    <property type="entry name" value="Neur_channel"/>
</dbReference>
<name>A0A8S1I050_9PELO</name>
<sequence>MVLLAVKENDREADFLYSYSMTWYDERLRFNATEYNQTTVYIPVSELWIPPFYAYNTIEVVQNDGESDYVKIFSDGLVRLRKTLYARFVCEVDVSRFPFDTQYCVIAYSSPSISIDQCDAVPRIDGNINLQGNSEFKCFNQSVAERSYLVYSATHRTIFFIAHLKRYPTYYIVMVVIPTFFICVVTITGALVPLRKDESNDIVGLGLGSILALIFMLSIVADKLPKTPGLAWLGYYVIEALVLCTLTLGLGFIRGQATSRMELTRKPGRIVHFLTRVDASVWDSDNRVSDLSEKNKTPSSARSDGPSWQEAPPFHGVSF</sequence>